<dbReference type="InterPro" id="IPR039425">
    <property type="entry name" value="RNA_pol_sigma-70-like"/>
</dbReference>
<dbReference type="SUPFAM" id="SSF88946">
    <property type="entry name" value="Sigma2 domain of RNA polymerase sigma factors"/>
    <property type="match status" value="1"/>
</dbReference>
<feature type="domain" description="RNA polymerase sigma-70 region 2" evidence="6">
    <location>
        <begin position="26"/>
        <end position="93"/>
    </location>
</feature>
<proteinExistence type="inferred from homology"/>
<dbReference type="InterPro" id="IPR013325">
    <property type="entry name" value="RNA_pol_sigma_r2"/>
</dbReference>
<evidence type="ECO:0000313" key="9">
    <source>
        <dbReference type="Proteomes" id="UP000199673"/>
    </source>
</evidence>
<dbReference type="Gene3D" id="1.10.1740.10">
    <property type="match status" value="1"/>
</dbReference>
<dbReference type="GO" id="GO:0006352">
    <property type="term" value="P:DNA-templated transcription initiation"/>
    <property type="evidence" value="ECO:0007669"/>
    <property type="project" value="InterPro"/>
</dbReference>
<keyword evidence="5" id="KW-0804">Transcription</keyword>
<dbReference type="Pfam" id="PF04545">
    <property type="entry name" value="Sigma70_r4"/>
    <property type="match status" value="1"/>
</dbReference>
<dbReference type="EMBL" id="FPBF01000001">
    <property type="protein sequence ID" value="SFT46561.1"/>
    <property type="molecule type" value="Genomic_DNA"/>
</dbReference>
<dbReference type="InterPro" id="IPR007627">
    <property type="entry name" value="RNA_pol_sigma70_r2"/>
</dbReference>
<organism evidence="8 9">
    <name type="scientific">Algoriphagus locisalis</name>
    <dbReference type="NCBI Taxonomy" id="305507"/>
    <lineage>
        <taxon>Bacteria</taxon>
        <taxon>Pseudomonadati</taxon>
        <taxon>Bacteroidota</taxon>
        <taxon>Cytophagia</taxon>
        <taxon>Cytophagales</taxon>
        <taxon>Cyclobacteriaceae</taxon>
        <taxon>Algoriphagus</taxon>
    </lineage>
</organism>
<dbReference type="InterPro" id="IPR036388">
    <property type="entry name" value="WH-like_DNA-bd_sf"/>
</dbReference>
<evidence type="ECO:0000256" key="5">
    <source>
        <dbReference type="ARBA" id="ARBA00023163"/>
    </source>
</evidence>
<evidence type="ECO:0000259" key="7">
    <source>
        <dbReference type="Pfam" id="PF04545"/>
    </source>
</evidence>
<dbReference type="AlphaFoldDB" id="A0A1I6Y8G4"/>
<dbReference type="OrthoDB" id="9784984at2"/>
<name>A0A1I6Y8G4_9BACT</name>
<reference evidence="9" key="1">
    <citation type="submission" date="2016-10" db="EMBL/GenBank/DDBJ databases">
        <authorList>
            <person name="Varghese N."/>
            <person name="Submissions S."/>
        </authorList>
    </citation>
    <scope>NUCLEOTIDE SEQUENCE [LARGE SCALE GENOMIC DNA]</scope>
    <source>
        <strain evidence="9">DSM 23445</strain>
    </source>
</reference>
<dbReference type="NCBIfam" id="TIGR02937">
    <property type="entry name" value="sigma70-ECF"/>
    <property type="match status" value="1"/>
</dbReference>
<dbReference type="Gene3D" id="1.10.10.10">
    <property type="entry name" value="Winged helix-like DNA-binding domain superfamily/Winged helix DNA-binding domain"/>
    <property type="match status" value="1"/>
</dbReference>
<dbReference type="SUPFAM" id="SSF88659">
    <property type="entry name" value="Sigma3 and sigma4 domains of RNA polymerase sigma factors"/>
    <property type="match status" value="1"/>
</dbReference>
<dbReference type="InterPro" id="IPR013324">
    <property type="entry name" value="RNA_pol_sigma_r3/r4-like"/>
</dbReference>
<feature type="domain" description="RNA polymerase sigma-70 region 4" evidence="7">
    <location>
        <begin position="129"/>
        <end position="177"/>
    </location>
</feature>
<evidence type="ECO:0000259" key="6">
    <source>
        <dbReference type="Pfam" id="PF04542"/>
    </source>
</evidence>
<dbReference type="PANTHER" id="PTHR43133">
    <property type="entry name" value="RNA POLYMERASE ECF-TYPE SIGMA FACTO"/>
    <property type="match status" value="1"/>
</dbReference>
<evidence type="ECO:0000256" key="3">
    <source>
        <dbReference type="ARBA" id="ARBA00023082"/>
    </source>
</evidence>
<sequence>MGSEISVDERLLIQQAKSDPAHFRVLYDLYFEEILRFIVRRVGEVEQAKDLSQQVFLKALLGLKTYVYKDIPFSSYLYRIAANECHQYFRDSTKVRFVTMDVEIQASLFSELEQESNSRESDLTLLKKALDGVSDQELLLIELRFFEKRGFKEIGFILNVTENLAKVRTYRLLKKLKSVIENSHEK</sequence>
<dbReference type="GO" id="GO:0016987">
    <property type="term" value="F:sigma factor activity"/>
    <property type="evidence" value="ECO:0007669"/>
    <property type="project" value="UniProtKB-KW"/>
</dbReference>
<keyword evidence="2" id="KW-0805">Transcription regulation</keyword>
<evidence type="ECO:0000256" key="4">
    <source>
        <dbReference type="ARBA" id="ARBA00023125"/>
    </source>
</evidence>
<keyword evidence="9" id="KW-1185">Reference proteome</keyword>
<evidence type="ECO:0000256" key="2">
    <source>
        <dbReference type="ARBA" id="ARBA00023015"/>
    </source>
</evidence>
<accession>A0A1I6Y8G4</accession>
<dbReference type="Pfam" id="PF04542">
    <property type="entry name" value="Sigma70_r2"/>
    <property type="match status" value="1"/>
</dbReference>
<evidence type="ECO:0000313" key="8">
    <source>
        <dbReference type="EMBL" id="SFT46561.1"/>
    </source>
</evidence>
<comment type="similarity">
    <text evidence="1">Belongs to the sigma-70 factor family. ECF subfamily.</text>
</comment>
<evidence type="ECO:0000256" key="1">
    <source>
        <dbReference type="ARBA" id="ARBA00010641"/>
    </source>
</evidence>
<gene>
    <name evidence="8" type="ORF">SAMN04489724_0866</name>
</gene>
<protein>
    <submittedName>
        <fullName evidence="8">RNA polymerase sigma-70 factor, ECF subfamily</fullName>
    </submittedName>
</protein>
<dbReference type="PANTHER" id="PTHR43133:SF8">
    <property type="entry name" value="RNA POLYMERASE SIGMA FACTOR HI_1459-RELATED"/>
    <property type="match status" value="1"/>
</dbReference>
<dbReference type="STRING" id="305507.SAMN04489724_0866"/>
<dbReference type="InterPro" id="IPR014284">
    <property type="entry name" value="RNA_pol_sigma-70_dom"/>
</dbReference>
<keyword evidence="3" id="KW-0731">Sigma factor</keyword>
<dbReference type="Proteomes" id="UP000199673">
    <property type="component" value="Unassembled WGS sequence"/>
</dbReference>
<keyword evidence="4" id="KW-0238">DNA-binding</keyword>
<dbReference type="InterPro" id="IPR007630">
    <property type="entry name" value="RNA_pol_sigma70_r4"/>
</dbReference>
<dbReference type="RefSeq" id="WP_091691452.1">
    <property type="nucleotide sequence ID" value="NZ_FPBF01000001.1"/>
</dbReference>
<dbReference type="GO" id="GO:0003677">
    <property type="term" value="F:DNA binding"/>
    <property type="evidence" value="ECO:0007669"/>
    <property type="project" value="UniProtKB-KW"/>
</dbReference>